<dbReference type="Pfam" id="PF01817">
    <property type="entry name" value="CM_2"/>
    <property type="match status" value="1"/>
</dbReference>
<name>A0L410_MAGMM</name>
<evidence type="ECO:0000256" key="15">
    <source>
        <dbReference type="ARBA" id="ARBA00023268"/>
    </source>
</evidence>
<dbReference type="EMBL" id="CP000471">
    <property type="protein sequence ID" value="ABK42703.1"/>
    <property type="molecule type" value="Genomic_DNA"/>
</dbReference>
<dbReference type="GO" id="GO:0004664">
    <property type="term" value="F:prephenate dehydratase activity"/>
    <property type="evidence" value="ECO:0007669"/>
    <property type="project" value="UniProtKB-EC"/>
</dbReference>
<comment type="catalytic activity">
    <reaction evidence="1">
        <text>chorismate = prephenate</text>
        <dbReference type="Rhea" id="RHEA:13897"/>
        <dbReference type="ChEBI" id="CHEBI:29748"/>
        <dbReference type="ChEBI" id="CHEBI:29934"/>
        <dbReference type="EC" id="5.4.99.5"/>
    </reaction>
</comment>
<protein>
    <recommendedName>
        <fullName evidence="8">Bifunctional chorismate mutase/prephenate dehydratase</fullName>
        <ecNumber evidence="7">4.2.1.51</ecNumber>
        <ecNumber evidence="6">5.4.99.5</ecNumber>
    </recommendedName>
    <alternativeName>
        <fullName evidence="17">Chorismate mutase-prephenate dehydratase</fullName>
    </alternativeName>
    <alternativeName>
        <fullName evidence="16">p-protein</fullName>
    </alternativeName>
</protein>
<dbReference type="EC" id="4.2.1.51" evidence="7"/>
<keyword evidence="10" id="KW-0028">Amino-acid biosynthesis</keyword>
<dbReference type="CDD" id="cd13630">
    <property type="entry name" value="PBP2_PDT_1"/>
    <property type="match status" value="1"/>
</dbReference>
<dbReference type="Gene3D" id="3.40.190.10">
    <property type="entry name" value="Periplasmic binding protein-like II"/>
    <property type="match status" value="2"/>
</dbReference>
<evidence type="ECO:0000256" key="6">
    <source>
        <dbReference type="ARBA" id="ARBA00012404"/>
    </source>
</evidence>
<dbReference type="PROSITE" id="PS51171">
    <property type="entry name" value="PREPHENATE_DEHYDR_3"/>
    <property type="match status" value="1"/>
</dbReference>
<keyword evidence="9" id="KW-0963">Cytoplasm</keyword>
<organism evidence="22 23">
    <name type="scientific">Magnetococcus marinus (strain ATCC BAA-1437 / JCM 17883 / MC-1)</name>
    <dbReference type="NCBI Taxonomy" id="156889"/>
    <lineage>
        <taxon>Bacteria</taxon>
        <taxon>Pseudomonadati</taxon>
        <taxon>Pseudomonadota</taxon>
        <taxon>Magnetococcia</taxon>
        <taxon>Magnetococcales</taxon>
        <taxon>Magnetococcaceae</taxon>
        <taxon>Magnetococcus</taxon>
    </lineage>
</organism>
<dbReference type="eggNOG" id="COG1605">
    <property type="taxonomic scope" value="Bacteria"/>
</dbReference>
<keyword evidence="13 22" id="KW-0413">Isomerase</keyword>
<keyword evidence="11" id="KW-0057">Aromatic amino acid biosynthesis</keyword>
<feature type="domain" description="Prephenate dehydratase" evidence="20">
    <location>
        <begin position="99"/>
        <end position="274"/>
    </location>
</feature>
<proteinExistence type="predicted"/>
<gene>
    <name evidence="22" type="ordered locus">Mmc1_0176</name>
</gene>
<dbReference type="SUPFAM" id="SSF53850">
    <property type="entry name" value="Periplasmic binding protein-like II"/>
    <property type="match status" value="1"/>
</dbReference>
<dbReference type="UniPathway" id="UPA00121">
    <property type="reaction ID" value="UER00345"/>
</dbReference>
<dbReference type="FunFam" id="3.40.190.10:FF:000029">
    <property type="entry name" value="Chorismate mutase/Prephenate dehydratase"/>
    <property type="match status" value="1"/>
</dbReference>
<reference evidence="23" key="1">
    <citation type="journal article" date="2009" name="Appl. Environ. Microbiol.">
        <title>Complete genome sequence of the chemolithoautotrophic marine magnetotactic coccus strain MC-1.</title>
        <authorList>
            <person name="Schubbe S."/>
            <person name="Williams T.J."/>
            <person name="Xie G."/>
            <person name="Kiss H.E."/>
            <person name="Brettin T.S."/>
            <person name="Martinez D."/>
            <person name="Ross C.A."/>
            <person name="Schuler D."/>
            <person name="Cox B.L."/>
            <person name="Nealson K.H."/>
            <person name="Bazylinski D.A."/>
        </authorList>
    </citation>
    <scope>NUCLEOTIDE SEQUENCE [LARGE SCALE GENOMIC DNA]</scope>
    <source>
        <strain evidence="23">ATCC BAA-1437 / JCM 17883 / MC-1</strain>
    </source>
</reference>
<evidence type="ECO:0000256" key="14">
    <source>
        <dbReference type="ARBA" id="ARBA00023239"/>
    </source>
</evidence>
<evidence type="ECO:0000256" key="10">
    <source>
        <dbReference type="ARBA" id="ARBA00022605"/>
    </source>
</evidence>
<evidence type="ECO:0000256" key="18">
    <source>
        <dbReference type="ARBA" id="ARBA00047848"/>
    </source>
</evidence>
<dbReference type="GO" id="GO:0046417">
    <property type="term" value="P:chorismate metabolic process"/>
    <property type="evidence" value="ECO:0007669"/>
    <property type="project" value="InterPro"/>
</dbReference>
<dbReference type="GO" id="GO:0004106">
    <property type="term" value="F:chorismate mutase activity"/>
    <property type="evidence" value="ECO:0007669"/>
    <property type="project" value="UniProtKB-EC"/>
</dbReference>
<dbReference type="HOGENOM" id="CLU_035008_0_1_5"/>
<dbReference type="Gene3D" id="1.20.59.10">
    <property type="entry name" value="Chorismate mutase"/>
    <property type="match status" value="1"/>
</dbReference>
<dbReference type="Proteomes" id="UP000002586">
    <property type="component" value="Chromosome"/>
</dbReference>
<dbReference type="Pfam" id="PF00800">
    <property type="entry name" value="PDT"/>
    <property type="match status" value="1"/>
</dbReference>
<dbReference type="GO" id="GO:0009094">
    <property type="term" value="P:L-phenylalanine biosynthetic process"/>
    <property type="evidence" value="ECO:0007669"/>
    <property type="project" value="UniProtKB-UniPathway"/>
</dbReference>
<keyword evidence="23" id="KW-1185">Reference proteome</keyword>
<evidence type="ECO:0000256" key="17">
    <source>
        <dbReference type="ARBA" id="ARBA00031520"/>
    </source>
</evidence>
<evidence type="ECO:0000313" key="23">
    <source>
        <dbReference type="Proteomes" id="UP000002586"/>
    </source>
</evidence>
<comment type="subcellular location">
    <subcellularLocation>
        <location evidence="3">Cytoplasm</location>
    </subcellularLocation>
</comment>
<dbReference type="SMART" id="SM00830">
    <property type="entry name" value="CM_2"/>
    <property type="match status" value="1"/>
</dbReference>
<dbReference type="PIRSF" id="PIRSF001500">
    <property type="entry name" value="Chor_mut_pdt_Ppr"/>
    <property type="match status" value="1"/>
</dbReference>
<evidence type="ECO:0000256" key="4">
    <source>
        <dbReference type="ARBA" id="ARBA00004741"/>
    </source>
</evidence>
<dbReference type="InterPro" id="IPR002912">
    <property type="entry name" value="ACT_dom"/>
</dbReference>
<reference evidence="22 23" key="2">
    <citation type="journal article" date="2012" name="Int. J. Syst. Evol. Microbiol.">
        <title>Magnetococcus marinus gen. nov., sp. nov., a marine, magnetotactic bacterium that represents a novel lineage (Magnetococcaceae fam. nov.; Magnetococcales ord. nov.) at the base of the Alphaproteobacteria.</title>
        <authorList>
            <person name="Bazylinski D.A."/>
            <person name="Williams T.J."/>
            <person name="Lefevre C.T."/>
            <person name="Berg R.J."/>
            <person name="Zhang C.L."/>
            <person name="Bowser S.S."/>
            <person name="Dean A.J."/>
            <person name="Beveridge T.J."/>
        </authorList>
    </citation>
    <scope>NUCLEOTIDE SEQUENCE [LARGE SCALE GENOMIC DNA]</scope>
    <source>
        <strain evidence="23">ATCC BAA-1437 / JCM 17883 / MC-1</strain>
    </source>
</reference>
<dbReference type="eggNOG" id="COG0077">
    <property type="taxonomic scope" value="Bacteria"/>
</dbReference>
<dbReference type="InterPro" id="IPR036979">
    <property type="entry name" value="CM_dom_sf"/>
</dbReference>
<dbReference type="Gene3D" id="3.30.70.260">
    <property type="match status" value="1"/>
</dbReference>
<dbReference type="InterPro" id="IPR018528">
    <property type="entry name" value="Preph_deHydtase_CS"/>
</dbReference>
<evidence type="ECO:0000259" key="21">
    <source>
        <dbReference type="PROSITE" id="PS51671"/>
    </source>
</evidence>
<dbReference type="InterPro" id="IPR008242">
    <property type="entry name" value="Chor_mutase/pphenate_deHydtase"/>
</dbReference>
<evidence type="ECO:0000256" key="5">
    <source>
        <dbReference type="ARBA" id="ARBA00004817"/>
    </source>
</evidence>
<comment type="catalytic activity">
    <reaction evidence="18">
        <text>prephenate + H(+) = 3-phenylpyruvate + CO2 + H2O</text>
        <dbReference type="Rhea" id="RHEA:21648"/>
        <dbReference type="ChEBI" id="CHEBI:15377"/>
        <dbReference type="ChEBI" id="CHEBI:15378"/>
        <dbReference type="ChEBI" id="CHEBI:16526"/>
        <dbReference type="ChEBI" id="CHEBI:18005"/>
        <dbReference type="ChEBI" id="CHEBI:29934"/>
        <dbReference type="EC" id="4.2.1.51"/>
    </reaction>
</comment>
<dbReference type="FunFam" id="3.30.70.260:FF:000012">
    <property type="entry name" value="Prephenate dehydratase"/>
    <property type="match status" value="1"/>
</dbReference>
<dbReference type="PANTHER" id="PTHR21022:SF19">
    <property type="entry name" value="PREPHENATE DEHYDRATASE-RELATED"/>
    <property type="match status" value="1"/>
</dbReference>
<evidence type="ECO:0000313" key="22">
    <source>
        <dbReference type="EMBL" id="ABK42703.1"/>
    </source>
</evidence>
<evidence type="ECO:0000256" key="16">
    <source>
        <dbReference type="ARBA" id="ARBA00031175"/>
    </source>
</evidence>
<evidence type="ECO:0000256" key="1">
    <source>
        <dbReference type="ARBA" id="ARBA00000824"/>
    </source>
</evidence>
<dbReference type="InterPro" id="IPR045865">
    <property type="entry name" value="ACT-like_dom_sf"/>
</dbReference>
<accession>A0L410</accession>
<keyword evidence="14" id="KW-0456">Lyase</keyword>
<dbReference type="KEGG" id="mgm:Mmc1_0176"/>
<evidence type="ECO:0000259" key="19">
    <source>
        <dbReference type="PROSITE" id="PS51168"/>
    </source>
</evidence>
<dbReference type="STRING" id="156889.Mmc1_0176"/>
<dbReference type="CDD" id="cd04905">
    <property type="entry name" value="ACT_CM-PDT"/>
    <property type="match status" value="1"/>
</dbReference>
<dbReference type="GO" id="GO:0005737">
    <property type="term" value="C:cytoplasm"/>
    <property type="evidence" value="ECO:0007669"/>
    <property type="project" value="UniProtKB-SubCell"/>
</dbReference>
<dbReference type="NCBIfam" id="NF008865">
    <property type="entry name" value="PRK11898.1"/>
    <property type="match status" value="1"/>
</dbReference>
<evidence type="ECO:0000256" key="11">
    <source>
        <dbReference type="ARBA" id="ARBA00023141"/>
    </source>
</evidence>
<dbReference type="EC" id="5.4.99.5" evidence="6"/>
<dbReference type="OrthoDB" id="9802281at2"/>
<evidence type="ECO:0000256" key="8">
    <source>
        <dbReference type="ARBA" id="ARBA00014401"/>
    </source>
</evidence>
<dbReference type="UniPathway" id="UPA00120">
    <property type="reaction ID" value="UER00203"/>
</dbReference>
<dbReference type="PANTHER" id="PTHR21022">
    <property type="entry name" value="PREPHENATE DEHYDRATASE P PROTEIN"/>
    <property type="match status" value="1"/>
</dbReference>
<evidence type="ECO:0000256" key="13">
    <source>
        <dbReference type="ARBA" id="ARBA00023235"/>
    </source>
</evidence>
<evidence type="ECO:0000256" key="7">
    <source>
        <dbReference type="ARBA" id="ARBA00013147"/>
    </source>
</evidence>
<feature type="domain" description="ACT" evidence="21">
    <location>
        <begin position="286"/>
        <end position="364"/>
    </location>
</feature>
<dbReference type="AlphaFoldDB" id="A0L410"/>
<dbReference type="SUPFAM" id="SSF55021">
    <property type="entry name" value="ACT-like"/>
    <property type="match status" value="1"/>
</dbReference>
<dbReference type="PROSITE" id="PS00858">
    <property type="entry name" value="PREPHENATE_DEHYDR_2"/>
    <property type="match status" value="1"/>
</dbReference>
<dbReference type="RefSeq" id="WP_011711876.1">
    <property type="nucleotide sequence ID" value="NC_008576.1"/>
</dbReference>
<keyword evidence="15" id="KW-0511">Multifunctional enzyme</keyword>
<dbReference type="InterPro" id="IPR001086">
    <property type="entry name" value="Preph_deHydtase"/>
</dbReference>
<feature type="domain" description="Chorismate mutase" evidence="19">
    <location>
        <begin position="7"/>
        <end position="99"/>
    </location>
</feature>
<dbReference type="InterPro" id="IPR002701">
    <property type="entry name" value="CM_II_prokaryot"/>
</dbReference>
<dbReference type="InterPro" id="IPR010957">
    <property type="entry name" value="G/b/e-P-prot_chorismate_mutase"/>
</dbReference>
<evidence type="ECO:0000256" key="9">
    <source>
        <dbReference type="ARBA" id="ARBA00022490"/>
    </source>
</evidence>
<dbReference type="NCBIfam" id="TIGR01807">
    <property type="entry name" value="CM_P2"/>
    <property type="match status" value="1"/>
</dbReference>
<comment type="function">
    <text evidence="2">Catalyzes the Claisen rearrangement of chorismate to prephenate and the decarboxylation/dehydration of prephenate to phenylpyruvate.</text>
</comment>
<evidence type="ECO:0000256" key="2">
    <source>
        <dbReference type="ARBA" id="ARBA00002364"/>
    </source>
</evidence>
<sequence length="368" mass="40642">MSHDPIDLNPSTLVELRDGIDAIDDRIHDLLMKRAELVMRVGELKGKGPAGTPFYRPEREAQIHRRLEGRHGGPLPVEAVHRIFREIISASLNLEKQLSVAYLGPEATFTHEAALKQFGSAFTMFSTRTITEVFHEVEIGRANFGVVPVENSLEGVVIHTLDRFVRSPLNICGEVLMPVELNLLARGGVLGEVRVIYGHFSALDQCAQWLSHYLPQVKRVEVASTAEAAERARREEGAGAICGPFAANRYGLVVIAEHIEDQARLENRFLVVGRESPAPSGADKTSIMVSFLDDPGFLHRILGVFAERGINLSRIESRPTQERAWDYLFFIDMEGHRQDEGVSAALEALGALSGVSVKILGSYPQHAL</sequence>
<comment type="pathway">
    <text evidence="5">Metabolic intermediate biosynthesis; prephenate biosynthesis; prephenate from chorismate: step 1/1.</text>
</comment>
<dbReference type="PROSITE" id="PS51168">
    <property type="entry name" value="CHORISMATE_MUT_2"/>
    <property type="match status" value="1"/>
</dbReference>
<dbReference type="InterPro" id="IPR036263">
    <property type="entry name" value="Chorismate_II_sf"/>
</dbReference>
<comment type="pathway">
    <text evidence="4">Amino-acid biosynthesis; L-phenylalanine biosynthesis; phenylpyruvate from prephenate: step 1/1.</text>
</comment>
<dbReference type="Pfam" id="PF01842">
    <property type="entry name" value="ACT"/>
    <property type="match status" value="1"/>
</dbReference>
<evidence type="ECO:0000256" key="3">
    <source>
        <dbReference type="ARBA" id="ARBA00004496"/>
    </source>
</evidence>
<dbReference type="PROSITE" id="PS51671">
    <property type="entry name" value="ACT"/>
    <property type="match status" value="1"/>
</dbReference>
<dbReference type="SUPFAM" id="SSF48600">
    <property type="entry name" value="Chorismate mutase II"/>
    <property type="match status" value="1"/>
</dbReference>
<evidence type="ECO:0000259" key="20">
    <source>
        <dbReference type="PROSITE" id="PS51171"/>
    </source>
</evidence>
<evidence type="ECO:0000256" key="12">
    <source>
        <dbReference type="ARBA" id="ARBA00023222"/>
    </source>
</evidence>
<keyword evidence="12" id="KW-0584">Phenylalanine biosynthesis</keyword>